<comment type="caution">
    <text evidence="2">The sequence shown here is derived from an EMBL/GenBank/DDBJ whole genome shotgun (WGS) entry which is preliminary data.</text>
</comment>
<feature type="region of interest" description="Disordered" evidence="1">
    <location>
        <begin position="1"/>
        <end position="57"/>
    </location>
</feature>
<dbReference type="AlphaFoldDB" id="A0A8H3DII9"/>
<dbReference type="Proteomes" id="UP000663850">
    <property type="component" value="Unassembled WGS sequence"/>
</dbReference>
<feature type="compositionally biased region" description="Polar residues" evidence="1">
    <location>
        <begin position="45"/>
        <end position="56"/>
    </location>
</feature>
<proteinExistence type="predicted"/>
<accession>A0A8H3DII9</accession>
<sequence>MVKTLKSANDADIPVQQPYLPVPSPNLQAQEAPSNDSAHKDDSKIAQSPGSSNIPSTGVRKWRVGGILDTFFVVGADAIADNSYDTAIVSAWGMSGGLGGDAQTYAEWVASWDNLWSTVREHARVEGQAVLRDIAVTEAPDLGRDEVWKVVWEDLEAGFDVSRPIVRDLMWETFEFATETVVDVVSDLMVSNIKETSQHTLNVSLKRKNRKGTEHWAEVSHSELQTWIKDRIQKHGEQMLRLGSTGVNNDIQEAMGRVWEQVSKKEPAGWL</sequence>
<name>A0A8H3DII9_9AGAM</name>
<evidence type="ECO:0000256" key="1">
    <source>
        <dbReference type="SAM" id="MobiDB-lite"/>
    </source>
</evidence>
<evidence type="ECO:0000313" key="3">
    <source>
        <dbReference type="Proteomes" id="UP000663850"/>
    </source>
</evidence>
<evidence type="ECO:0000313" key="2">
    <source>
        <dbReference type="EMBL" id="CAE6522704.1"/>
    </source>
</evidence>
<gene>
    <name evidence="2" type="ORF">RDB_LOCUS120509</name>
</gene>
<reference evidence="2" key="1">
    <citation type="submission" date="2021-01" db="EMBL/GenBank/DDBJ databases">
        <authorList>
            <person name="Kaushik A."/>
        </authorList>
    </citation>
    <scope>NUCLEOTIDE SEQUENCE</scope>
    <source>
        <strain evidence="2">Type strain: AG8-Rh-89/</strain>
    </source>
</reference>
<feature type="compositionally biased region" description="Polar residues" evidence="1">
    <location>
        <begin position="25"/>
        <end position="36"/>
    </location>
</feature>
<dbReference type="EMBL" id="CAJMWZ010006479">
    <property type="protein sequence ID" value="CAE6522704.1"/>
    <property type="molecule type" value="Genomic_DNA"/>
</dbReference>
<organism evidence="2 3">
    <name type="scientific">Rhizoctonia solani</name>
    <dbReference type="NCBI Taxonomy" id="456999"/>
    <lineage>
        <taxon>Eukaryota</taxon>
        <taxon>Fungi</taxon>
        <taxon>Dikarya</taxon>
        <taxon>Basidiomycota</taxon>
        <taxon>Agaricomycotina</taxon>
        <taxon>Agaricomycetes</taxon>
        <taxon>Cantharellales</taxon>
        <taxon>Ceratobasidiaceae</taxon>
        <taxon>Rhizoctonia</taxon>
    </lineage>
</organism>
<protein>
    <submittedName>
        <fullName evidence="2">Uncharacterized protein</fullName>
    </submittedName>
</protein>